<dbReference type="PANTHER" id="PTHR43445:SF3">
    <property type="entry name" value="UDP-N-ACETYLMURAMATE--L-ALANINE LIGASE"/>
    <property type="match status" value="1"/>
</dbReference>
<evidence type="ECO:0000256" key="12">
    <source>
        <dbReference type="ARBA" id="ARBA00023316"/>
    </source>
</evidence>
<feature type="domain" description="Mur ligase N-terminal catalytic" evidence="15">
    <location>
        <begin position="18"/>
        <end position="120"/>
    </location>
</feature>
<comment type="pathway">
    <text evidence="2 14">Cell wall biogenesis; peptidoglycan biosynthesis.</text>
</comment>
<evidence type="ECO:0000256" key="9">
    <source>
        <dbReference type="ARBA" id="ARBA00022960"/>
    </source>
</evidence>
<dbReference type="SUPFAM" id="SSF53623">
    <property type="entry name" value="MurD-like peptide ligases, catalytic domain"/>
    <property type="match status" value="1"/>
</dbReference>
<keyword evidence="12 14" id="KW-0961">Cell wall biogenesis/degradation</keyword>
<dbReference type="Pfam" id="PF01225">
    <property type="entry name" value="Mur_ligase"/>
    <property type="match status" value="1"/>
</dbReference>
<dbReference type="EMBL" id="SSSM01000001">
    <property type="protein sequence ID" value="THG33460.1"/>
    <property type="molecule type" value="Genomic_DNA"/>
</dbReference>
<dbReference type="InterPro" id="IPR036615">
    <property type="entry name" value="Mur_ligase_C_dom_sf"/>
</dbReference>
<dbReference type="SUPFAM" id="SSF53244">
    <property type="entry name" value="MurD-like peptide ligases, peptide-binding domain"/>
    <property type="match status" value="1"/>
</dbReference>
<evidence type="ECO:0000256" key="4">
    <source>
        <dbReference type="ARBA" id="ARBA00022490"/>
    </source>
</evidence>
<dbReference type="Proteomes" id="UP000309133">
    <property type="component" value="Unassembled WGS sequence"/>
</dbReference>
<dbReference type="Gene3D" id="3.40.1190.10">
    <property type="entry name" value="Mur-like, catalytic domain"/>
    <property type="match status" value="1"/>
</dbReference>
<accession>A0A4S4FRZ2</accession>
<dbReference type="GO" id="GO:0005737">
    <property type="term" value="C:cytoplasm"/>
    <property type="evidence" value="ECO:0007669"/>
    <property type="project" value="UniProtKB-SubCell"/>
</dbReference>
<dbReference type="OrthoDB" id="9804126at2"/>
<dbReference type="UniPathway" id="UPA00219"/>
<evidence type="ECO:0000256" key="8">
    <source>
        <dbReference type="ARBA" id="ARBA00022840"/>
    </source>
</evidence>
<evidence type="ECO:0000259" key="15">
    <source>
        <dbReference type="Pfam" id="PF01225"/>
    </source>
</evidence>
<evidence type="ECO:0000256" key="6">
    <source>
        <dbReference type="ARBA" id="ARBA00022618"/>
    </source>
</evidence>
<proteinExistence type="inferred from homology"/>
<gene>
    <name evidence="14 18" type="primary">murC</name>
    <name evidence="18" type="ORF">E6C64_03740</name>
</gene>
<keyword evidence="5 14" id="KW-0436">Ligase</keyword>
<comment type="subcellular location">
    <subcellularLocation>
        <location evidence="1 14">Cytoplasm</location>
    </subcellularLocation>
</comment>
<sequence length="474" mass="49627">MPLKPDPSVRLPETIGAVHFIGVGGSGMSGIARMFLEAGHAVSGSDKADGPYLDGLREAGAAISVGHDAAHVSGLSAAAHDVIVVTSALWVDNPEYVWAKEHGILVLHRSQALAWLARGKRLVSVAGAHGKTTSGGMLITALLELGADPSFVNGGVISSIGRSAGTGASDLFVLEADESDGSFLFYETSVALITNVDSDHLEHYGSVGAFDAAFGIFADRASEFVVLSSDDSGAQRIAELITNRRVVTFGESADADARVHDIGAGPTGVDFSIDWSGVSYPVSLAVAGRHNAINAAGVFTVLVGMGFDEAEVARSLSAFGGTKRRFEFKGEERGVRVYDDYAHHPSEAAAALATARSVVGEGRVIAVHQPHLFSRTQLMSAQFASVYEELADFTIVLDVDGAREDPIPGVSGEFVSREFVDQSKVAFLPDWTEAAARAAEIAREGDIVMTLSCGDVYKIVPQVLRSLSTVPAGG</sequence>
<dbReference type="GO" id="GO:0071555">
    <property type="term" value="P:cell wall organization"/>
    <property type="evidence" value="ECO:0007669"/>
    <property type="project" value="UniProtKB-KW"/>
</dbReference>
<dbReference type="HAMAP" id="MF_00046">
    <property type="entry name" value="MurC"/>
    <property type="match status" value="1"/>
</dbReference>
<dbReference type="GO" id="GO:0009252">
    <property type="term" value="P:peptidoglycan biosynthetic process"/>
    <property type="evidence" value="ECO:0007669"/>
    <property type="project" value="UniProtKB-UniRule"/>
</dbReference>
<evidence type="ECO:0000313" key="19">
    <source>
        <dbReference type="Proteomes" id="UP000309133"/>
    </source>
</evidence>
<organism evidence="18 19">
    <name type="scientific">Naasia lichenicola</name>
    <dbReference type="NCBI Taxonomy" id="2565933"/>
    <lineage>
        <taxon>Bacteria</taxon>
        <taxon>Bacillati</taxon>
        <taxon>Actinomycetota</taxon>
        <taxon>Actinomycetes</taxon>
        <taxon>Micrococcales</taxon>
        <taxon>Microbacteriaceae</taxon>
        <taxon>Naasia</taxon>
    </lineage>
</organism>
<evidence type="ECO:0000256" key="5">
    <source>
        <dbReference type="ARBA" id="ARBA00022598"/>
    </source>
</evidence>
<keyword evidence="8 14" id="KW-0067">ATP-binding</keyword>
<reference evidence="18 19" key="1">
    <citation type="submission" date="2019-04" db="EMBL/GenBank/DDBJ databases">
        <authorList>
            <person name="Jiang L."/>
        </authorList>
    </citation>
    <scope>NUCLEOTIDE SEQUENCE [LARGE SCALE GENOMIC DNA]</scope>
    <source>
        <strain evidence="18 19">YIM 131853</strain>
    </source>
</reference>
<evidence type="ECO:0000313" key="18">
    <source>
        <dbReference type="EMBL" id="THG33460.1"/>
    </source>
</evidence>
<dbReference type="InterPro" id="IPR004101">
    <property type="entry name" value="Mur_ligase_C"/>
</dbReference>
<dbReference type="InterPro" id="IPR050061">
    <property type="entry name" value="MurCDEF_pg_biosynth"/>
</dbReference>
<dbReference type="GO" id="GO:0008763">
    <property type="term" value="F:UDP-N-acetylmuramate-L-alanine ligase activity"/>
    <property type="evidence" value="ECO:0007669"/>
    <property type="project" value="UniProtKB-UniRule"/>
</dbReference>
<keyword evidence="6 14" id="KW-0132">Cell division</keyword>
<dbReference type="InterPro" id="IPR000713">
    <property type="entry name" value="Mur_ligase_N"/>
</dbReference>
<dbReference type="GO" id="GO:0005524">
    <property type="term" value="F:ATP binding"/>
    <property type="evidence" value="ECO:0007669"/>
    <property type="project" value="UniProtKB-UniRule"/>
</dbReference>
<evidence type="ECO:0000256" key="14">
    <source>
        <dbReference type="HAMAP-Rule" id="MF_00046"/>
    </source>
</evidence>
<comment type="function">
    <text evidence="14">Cell wall formation.</text>
</comment>
<dbReference type="InterPro" id="IPR036565">
    <property type="entry name" value="Mur-like_cat_sf"/>
</dbReference>
<dbReference type="AlphaFoldDB" id="A0A4S4FRZ2"/>
<evidence type="ECO:0000259" key="17">
    <source>
        <dbReference type="Pfam" id="PF08245"/>
    </source>
</evidence>
<dbReference type="InterPro" id="IPR013221">
    <property type="entry name" value="Mur_ligase_cen"/>
</dbReference>
<keyword evidence="11 14" id="KW-0131">Cell cycle</keyword>
<name>A0A4S4FRZ2_9MICO</name>
<feature type="domain" description="Mur ligase C-terminal" evidence="16">
    <location>
        <begin position="324"/>
        <end position="452"/>
    </location>
</feature>
<dbReference type="PANTHER" id="PTHR43445">
    <property type="entry name" value="UDP-N-ACETYLMURAMATE--L-ALANINE LIGASE-RELATED"/>
    <property type="match status" value="1"/>
</dbReference>
<protein>
    <recommendedName>
        <fullName evidence="3 14">UDP-N-acetylmuramate--L-alanine ligase</fullName>
        <ecNumber evidence="3 14">6.3.2.8</ecNumber>
    </recommendedName>
    <alternativeName>
        <fullName evidence="14">UDP-N-acetylmuramoyl-L-alanine synthetase</fullName>
    </alternativeName>
</protein>
<keyword evidence="7 14" id="KW-0547">Nucleotide-binding</keyword>
<dbReference type="Pfam" id="PF08245">
    <property type="entry name" value="Mur_ligase_M"/>
    <property type="match status" value="1"/>
</dbReference>
<evidence type="ECO:0000259" key="16">
    <source>
        <dbReference type="Pfam" id="PF02875"/>
    </source>
</evidence>
<evidence type="ECO:0000256" key="13">
    <source>
        <dbReference type="ARBA" id="ARBA00047833"/>
    </source>
</evidence>
<comment type="catalytic activity">
    <reaction evidence="13 14">
        <text>UDP-N-acetyl-alpha-D-muramate + L-alanine + ATP = UDP-N-acetyl-alpha-D-muramoyl-L-alanine + ADP + phosphate + H(+)</text>
        <dbReference type="Rhea" id="RHEA:23372"/>
        <dbReference type="ChEBI" id="CHEBI:15378"/>
        <dbReference type="ChEBI" id="CHEBI:30616"/>
        <dbReference type="ChEBI" id="CHEBI:43474"/>
        <dbReference type="ChEBI" id="CHEBI:57972"/>
        <dbReference type="ChEBI" id="CHEBI:70757"/>
        <dbReference type="ChEBI" id="CHEBI:83898"/>
        <dbReference type="ChEBI" id="CHEBI:456216"/>
        <dbReference type="EC" id="6.3.2.8"/>
    </reaction>
</comment>
<dbReference type="NCBIfam" id="TIGR01082">
    <property type="entry name" value="murC"/>
    <property type="match status" value="1"/>
</dbReference>
<comment type="caution">
    <text evidence="18">The sequence shown here is derived from an EMBL/GenBank/DDBJ whole genome shotgun (WGS) entry which is preliminary data.</text>
</comment>
<dbReference type="Gene3D" id="3.90.190.20">
    <property type="entry name" value="Mur ligase, C-terminal domain"/>
    <property type="match status" value="1"/>
</dbReference>
<keyword evidence="9 14" id="KW-0133">Cell shape</keyword>
<dbReference type="Gene3D" id="3.40.50.720">
    <property type="entry name" value="NAD(P)-binding Rossmann-like Domain"/>
    <property type="match status" value="1"/>
</dbReference>
<comment type="similarity">
    <text evidence="14">Belongs to the MurCDEF family.</text>
</comment>
<keyword evidence="4 14" id="KW-0963">Cytoplasm</keyword>
<evidence type="ECO:0000256" key="11">
    <source>
        <dbReference type="ARBA" id="ARBA00023306"/>
    </source>
</evidence>
<keyword evidence="10 14" id="KW-0573">Peptidoglycan synthesis</keyword>
<feature type="binding site" evidence="14">
    <location>
        <begin position="127"/>
        <end position="133"/>
    </location>
    <ligand>
        <name>ATP</name>
        <dbReference type="ChEBI" id="CHEBI:30616"/>
    </ligand>
</feature>
<evidence type="ECO:0000256" key="1">
    <source>
        <dbReference type="ARBA" id="ARBA00004496"/>
    </source>
</evidence>
<evidence type="ECO:0000256" key="3">
    <source>
        <dbReference type="ARBA" id="ARBA00012211"/>
    </source>
</evidence>
<dbReference type="RefSeq" id="WP_136426242.1">
    <property type="nucleotide sequence ID" value="NZ_SSSM01000001.1"/>
</dbReference>
<dbReference type="EC" id="6.3.2.8" evidence="3 14"/>
<dbReference type="Pfam" id="PF02875">
    <property type="entry name" value="Mur_ligase_C"/>
    <property type="match status" value="1"/>
</dbReference>
<dbReference type="GO" id="GO:0008360">
    <property type="term" value="P:regulation of cell shape"/>
    <property type="evidence" value="ECO:0007669"/>
    <property type="project" value="UniProtKB-KW"/>
</dbReference>
<dbReference type="GO" id="GO:0051301">
    <property type="term" value="P:cell division"/>
    <property type="evidence" value="ECO:0007669"/>
    <property type="project" value="UniProtKB-KW"/>
</dbReference>
<evidence type="ECO:0000256" key="2">
    <source>
        <dbReference type="ARBA" id="ARBA00004752"/>
    </source>
</evidence>
<dbReference type="InterPro" id="IPR005758">
    <property type="entry name" value="UDP-N-AcMur_Ala_ligase_MurC"/>
</dbReference>
<evidence type="ECO:0000256" key="7">
    <source>
        <dbReference type="ARBA" id="ARBA00022741"/>
    </source>
</evidence>
<dbReference type="SUPFAM" id="SSF51984">
    <property type="entry name" value="MurCD N-terminal domain"/>
    <property type="match status" value="1"/>
</dbReference>
<feature type="domain" description="Mur ligase central" evidence="17">
    <location>
        <begin position="125"/>
        <end position="301"/>
    </location>
</feature>
<evidence type="ECO:0000256" key="10">
    <source>
        <dbReference type="ARBA" id="ARBA00022984"/>
    </source>
</evidence>
<keyword evidence="19" id="KW-1185">Reference proteome</keyword>